<feature type="transmembrane region" description="Helical" evidence="1">
    <location>
        <begin position="371"/>
        <end position="393"/>
    </location>
</feature>
<dbReference type="CDD" id="cd07302">
    <property type="entry name" value="CHD"/>
    <property type="match status" value="1"/>
</dbReference>
<dbReference type="AlphaFoldDB" id="A0A328BPN7"/>
<evidence type="ECO:0000256" key="1">
    <source>
        <dbReference type="SAM" id="Phobius"/>
    </source>
</evidence>
<dbReference type="InterPro" id="IPR029787">
    <property type="entry name" value="Nucleotide_cyclase"/>
</dbReference>
<accession>A0A328BPN7</accession>
<reference evidence="3 4" key="1">
    <citation type="submission" date="2018-05" db="EMBL/GenBank/DDBJ databases">
        <authorList>
            <person name="Lanie J.A."/>
            <person name="Ng W.-L."/>
            <person name="Kazmierczak K.M."/>
            <person name="Andrzejewski T.M."/>
            <person name="Davidsen T.M."/>
            <person name="Wayne K.J."/>
            <person name="Tettelin H."/>
            <person name="Glass J.I."/>
            <person name="Rusch D."/>
            <person name="Podicherti R."/>
            <person name="Tsui H.-C.T."/>
            <person name="Winkler M.E."/>
        </authorList>
    </citation>
    <scope>NUCLEOTIDE SEQUENCE [LARGE SCALE GENOMIC DNA]</scope>
    <source>
        <strain evidence="3 4">BUT-10</strain>
    </source>
</reference>
<evidence type="ECO:0000259" key="2">
    <source>
        <dbReference type="PROSITE" id="PS50125"/>
    </source>
</evidence>
<dbReference type="OrthoDB" id="9789782at2"/>
<dbReference type="SMART" id="SM01080">
    <property type="entry name" value="CHASE2"/>
    <property type="match status" value="1"/>
</dbReference>
<dbReference type="GO" id="GO:0035556">
    <property type="term" value="P:intracellular signal transduction"/>
    <property type="evidence" value="ECO:0007669"/>
    <property type="project" value="InterPro"/>
</dbReference>
<feature type="domain" description="Guanylate cyclase" evidence="2">
    <location>
        <begin position="436"/>
        <end position="568"/>
    </location>
</feature>
<dbReference type="SUPFAM" id="SSF55073">
    <property type="entry name" value="Nucleotide cyclase"/>
    <property type="match status" value="1"/>
</dbReference>
<protein>
    <recommendedName>
        <fullName evidence="2">Guanylate cyclase domain-containing protein</fullName>
    </recommendedName>
</protein>
<organism evidence="3 4">
    <name type="scientific">Phenylobacterium kunshanense</name>
    <dbReference type="NCBI Taxonomy" id="1445034"/>
    <lineage>
        <taxon>Bacteria</taxon>
        <taxon>Pseudomonadati</taxon>
        <taxon>Pseudomonadota</taxon>
        <taxon>Alphaproteobacteria</taxon>
        <taxon>Caulobacterales</taxon>
        <taxon>Caulobacteraceae</taxon>
        <taxon>Phenylobacterium</taxon>
    </lineage>
</organism>
<dbReference type="SMART" id="SM00044">
    <property type="entry name" value="CYCc"/>
    <property type="match status" value="1"/>
</dbReference>
<dbReference type="InterPro" id="IPR050697">
    <property type="entry name" value="Adenylyl/Guanylyl_Cyclase_3/4"/>
</dbReference>
<proteinExistence type="predicted"/>
<dbReference type="Pfam" id="PF00211">
    <property type="entry name" value="Guanylate_cyc"/>
    <property type="match status" value="1"/>
</dbReference>
<keyword evidence="4" id="KW-1185">Reference proteome</keyword>
<keyword evidence="1" id="KW-0472">Membrane</keyword>
<evidence type="ECO:0000313" key="4">
    <source>
        <dbReference type="Proteomes" id="UP000249524"/>
    </source>
</evidence>
<dbReference type="Gene3D" id="3.30.70.1230">
    <property type="entry name" value="Nucleotide cyclase"/>
    <property type="match status" value="1"/>
</dbReference>
<dbReference type="PROSITE" id="PS50125">
    <property type="entry name" value="GUANYLATE_CYCLASE_2"/>
    <property type="match status" value="1"/>
</dbReference>
<dbReference type="Proteomes" id="UP000249524">
    <property type="component" value="Unassembled WGS sequence"/>
</dbReference>
<dbReference type="GO" id="GO:0009190">
    <property type="term" value="P:cyclic nucleotide biosynthetic process"/>
    <property type="evidence" value="ECO:0007669"/>
    <property type="project" value="InterPro"/>
</dbReference>
<comment type="caution">
    <text evidence="3">The sequence shown here is derived from an EMBL/GenBank/DDBJ whole genome shotgun (WGS) entry which is preliminary data.</text>
</comment>
<dbReference type="PANTHER" id="PTHR43081:SF1">
    <property type="entry name" value="ADENYLATE CYCLASE, TERMINAL-DIFFERENTIATION SPECIFIC"/>
    <property type="match status" value="1"/>
</dbReference>
<dbReference type="InterPro" id="IPR001054">
    <property type="entry name" value="A/G_cyclase"/>
</dbReference>
<feature type="transmembrane region" description="Helical" evidence="1">
    <location>
        <begin position="27"/>
        <end position="48"/>
    </location>
</feature>
<keyword evidence="1" id="KW-1133">Transmembrane helix</keyword>
<keyword evidence="1" id="KW-0812">Transmembrane</keyword>
<dbReference type="InterPro" id="IPR007890">
    <property type="entry name" value="CHASE2"/>
</dbReference>
<feature type="transmembrane region" description="Helical" evidence="1">
    <location>
        <begin position="343"/>
        <end position="365"/>
    </location>
</feature>
<sequence length="623" mass="67394">MAGRARQGPMGRLLKLTADLRKAGGKALADTVIVILVAVAAAVAALALNRTTPIRYIENQTYDFRLATAAPAAQPDFVIIKIDDTALNAMRDSSPCHCLSPIDKVWLGDLLAALDAKGVKAIGVDYLLDTWASEDEFNAFQERIAGTRAPIVAVVDPQLKPGVDFPVSSKLRYADARALIGVDYDDVIRRYDPRPSAVKALATEVGIAAVGMEPPRDRFAIRYRRPDPKVSAENAGAIAPSYSAAFVPFLPDNLLKGKIAFIGRVTRSAAEDSDTPLEDLHTTPLRFLTGHYKGTPGVEVHVHALSQMMAGDRIRNPGPVWDALLVFLTALGGALLGRSTQRWWVSVGIVVLAIAVNTVGAWLIYRYGSVIMPMTAPAISFAVGFFILSRLAAAELQNQRAFYSSTLERYLAPQVIDRMVDGAEEVKIGAEEREITVMISDLENFSTLVATLDLETFEGVINEYFDGVIDILWKHEAMIDKMTGDGIIAIFGAPVPYTDHADRALACAREIDAFGLDIRERMIARGIKFGYTRMGLSSGIGLVGNFGGERRFNYTAYGEVVVIAARLEAANKTFGTRILFSADTLKLAKTEIPVEPVGEIDLKGVPVPIPAYTTRTEGPAGAA</sequence>
<evidence type="ECO:0000313" key="3">
    <source>
        <dbReference type="EMBL" id="RAK68559.1"/>
    </source>
</evidence>
<gene>
    <name evidence="3" type="ORF">DJ019_00585</name>
</gene>
<feature type="transmembrane region" description="Helical" evidence="1">
    <location>
        <begin position="318"/>
        <end position="336"/>
    </location>
</feature>
<dbReference type="PANTHER" id="PTHR43081">
    <property type="entry name" value="ADENYLATE CYCLASE, TERMINAL-DIFFERENTIATION SPECIFIC-RELATED"/>
    <property type="match status" value="1"/>
</dbReference>
<dbReference type="Pfam" id="PF05226">
    <property type="entry name" value="CHASE2"/>
    <property type="match status" value="1"/>
</dbReference>
<name>A0A328BPN7_9CAUL</name>
<dbReference type="GO" id="GO:0004016">
    <property type="term" value="F:adenylate cyclase activity"/>
    <property type="evidence" value="ECO:0007669"/>
    <property type="project" value="UniProtKB-ARBA"/>
</dbReference>
<dbReference type="EMBL" id="QFYS01000001">
    <property type="protein sequence ID" value="RAK68559.1"/>
    <property type="molecule type" value="Genomic_DNA"/>
</dbReference>